<keyword evidence="2" id="KW-0697">Rotamase</keyword>
<dbReference type="PROSITE" id="PS50198">
    <property type="entry name" value="PPIC_PPIASE_2"/>
    <property type="match status" value="1"/>
</dbReference>
<keyword evidence="1" id="KW-0574">Periplasm</keyword>
<dbReference type="SUPFAM" id="SSF109998">
    <property type="entry name" value="Triger factor/SurA peptide-binding domain-like"/>
    <property type="match status" value="1"/>
</dbReference>
<dbReference type="GO" id="GO:0003755">
    <property type="term" value="F:peptidyl-prolyl cis-trans isomerase activity"/>
    <property type="evidence" value="ECO:0007669"/>
    <property type="project" value="UniProtKB-KW"/>
</dbReference>
<reference evidence="4 5" key="1">
    <citation type="submission" date="2017-08" db="EMBL/GenBank/DDBJ databases">
        <title>Infants hospitalized years apart are colonized by the same room-sourced microbial strains.</title>
        <authorList>
            <person name="Brooks B."/>
            <person name="Olm M.R."/>
            <person name="Firek B.A."/>
            <person name="Baker R."/>
            <person name="Thomas B.C."/>
            <person name="Morowitz M.J."/>
            <person name="Banfield J.F."/>
        </authorList>
    </citation>
    <scope>NUCLEOTIDE SEQUENCE [LARGE SCALE GENOMIC DNA]</scope>
    <source>
        <strain evidence="4">S2_003_000_R2_14</strain>
    </source>
</reference>
<dbReference type="Proteomes" id="UP000249061">
    <property type="component" value="Unassembled WGS sequence"/>
</dbReference>
<protein>
    <submittedName>
        <fullName evidence="4">Peptidylprolyl isomerase</fullName>
    </submittedName>
</protein>
<proteinExistence type="predicted"/>
<dbReference type="PANTHER" id="PTHR47245">
    <property type="entry name" value="PEPTIDYLPROLYL ISOMERASE"/>
    <property type="match status" value="1"/>
</dbReference>
<dbReference type="Pfam" id="PF09312">
    <property type="entry name" value="SurA_N"/>
    <property type="match status" value="1"/>
</dbReference>
<evidence type="ECO:0000256" key="1">
    <source>
        <dbReference type="ARBA" id="ARBA00022764"/>
    </source>
</evidence>
<comment type="caution">
    <text evidence="4">The sequence shown here is derived from an EMBL/GenBank/DDBJ whole genome shotgun (WGS) entry which is preliminary data.</text>
</comment>
<sequence length="331" mass="37158">MQSFRGFVVWPDAVKKALISLFVLLPSLAWAELVDRVAAVVNSDIITLSEVEARVGPDFNRLRAEPDATKRAAMRDELMKRGVEMLIGEKLMESQVKELNIEVADSEIELGMDDVKRQNNISGEQFEQLLAQEGYTLASYKAFMRKHLARLKLVNLKVRSKVKISDEDLKAEYARWSHDEANEFEVHGRHILVQVAPKATAEQIEAARLKAVALMNEAKQPGVDFAELAKKKSEGPSAADGGDLGFFKRGVMAAEFERWAFTLPAGGISEPIRTKFGWHVLKVEEKKALAAPPLDEVKDQLRDRMLRGQLEKYTDQYVQELRAAAVVDVKI</sequence>
<evidence type="ECO:0000256" key="2">
    <source>
        <dbReference type="PROSITE-ProRule" id="PRU00278"/>
    </source>
</evidence>
<dbReference type="AlphaFoldDB" id="A0A2W5T678"/>
<name>A0A2W5T678_9BACT</name>
<evidence type="ECO:0000313" key="4">
    <source>
        <dbReference type="EMBL" id="PZR06965.1"/>
    </source>
</evidence>
<dbReference type="InterPro" id="IPR050245">
    <property type="entry name" value="PrsA_foldase"/>
</dbReference>
<keyword evidence="2 4" id="KW-0413">Isomerase</keyword>
<gene>
    <name evidence="4" type="ORF">DI536_29290</name>
</gene>
<dbReference type="SUPFAM" id="SSF54534">
    <property type="entry name" value="FKBP-like"/>
    <property type="match status" value="1"/>
</dbReference>
<dbReference type="Pfam" id="PF00639">
    <property type="entry name" value="Rotamase"/>
    <property type="match status" value="1"/>
</dbReference>
<dbReference type="Gene3D" id="3.10.50.40">
    <property type="match status" value="1"/>
</dbReference>
<dbReference type="InterPro" id="IPR046357">
    <property type="entry name" value="PPIase_dom_sf"/>
</dbReference>
<dbReference type="PROSITE" id="PS01096">
    <property type="entry name" value="PPIC_PPIASE_1"/>
    <property type="match status" value="1"/>
</dbReference>
<evidence type="ECO:0000313" key="5">
    <source>
        <dbReference type="Proteomes" id="UP000249061"/>
    </source>
</evidence>
<organism evidence="4 5">
    <name type="scientific">Archangium gephyra</name>
    <dbReference type="NCBI Taxonomy" id="48"/>
    <lineage>
        <taxon>Bacteria</taxon>
        <taxon>Pseudomonadati</taxon>
        <taxon>Myxococcota</taxon>
        <taxon>Myxococcia</taxon>
        <taxon>Myxococcales</taxon>
        <taxon>Cystobacterineae</taxon>
        <taxon>Archangiaceae</taxon>
        <taxon>Archangium</taxon>
    </lineage>
</organism>
<accession>A0A2W5T678</accession>
<dbReference type="PANTHER" id="PTHR47245:SF2">
    <property type="entry name" value="PEPTIDYL-PROLYL CIS-TRANS ISOMERASE HP_0175-RELATED"/>
    <property type="match status" value="1"/>
</dbReference>
<dbReference type="InterPro" id="IPR000297">
    <property type="entry name" value="PPIase_PpiC"/>
</dbReference>
<dbReference type="InterPro" id="IPR015391">
    <property type="entry name" value="SurA_N"/>
</dbReference>
<dbReference type="InterPro" id="IPR027304">
    <property type="entry name" value="Trigger_fact/SurA_dom_sf"/>
</dbReference>
<evidence type="ECO:0000259" key="3">
    <source>
        <dbReference type="PROSITE" id="PS50198"/>
    </source>
</evidence>
<dbReference type="Gene3D" id="1.10.4030.10">
    <property type="entry name" value="Porin chaperone SurA, peptide-binding domain"/>
    <property type="match status" value="1"/>
</dbReference>
<dbReference type="EMBL" id="QFQP01000035">
    <property type="protein sequence ID" value="PZR06965.1"/>
    <property type="molecule type" value="Genomic_DNA"/>
</dbReference>
<dbReference type="InterPro" id="IPR023058">
    <property type="entry name" value="PPIase_PpiC_CS"/>
</dbReference>
<feature type="domain" description="PpiC" evidence="3">
    <location>
        <begin position="183"/>
        <end position="285"/>
    </location>
</feature>